<dbReference type="EMBL" id="JAAXKZ010000170">
    <property type="protein sequence ID" value="NMH95277.1"/>
    <property type="molecule type" value="Genomic_DNA"/>
</dbReference>
<evidence type="ECO:0000313" key="2">
    <source>
        <dbReference type="Proteomes" id="UP000586918"/>
    </source>
</evidence>
<proteinExistence type="predicted"/>
<dbReference type="RefSeq" id="WP_169415940.1">
    <property type="nucleotide sequence ID" value="NZ_JAAXKZ010000170.1"/>
</dbReference>
<gene>
    <name evidence="1" type="ORF">HF519_27710</name>
</gene>
<protein>
    <submittedName>
        <fullName evidence="1">Uncharacterized protein</fullName>
    </submittedName>
</protein>
<reference evidence="1 2" key="1">
    <citation type="submission" date="2020-04" db="EMBL/GenBank/DDBJ databases">
        <authorList>
            <person name="Klaysubun C."/>
            <person name="Duangmal K."/>
            <person name="Lipun K."/>
        </authorList>
    </citation>
    <scope>NUCLEOTIDE SEQUENCE [LARGE SCALE GENOMIC DNA]</scope>
    <source>
        <strain evidence="1 2">DSM 45300</strain>
    </source>
</reference>
<organism evidence="1 2">
    <name type="scientific">Pseudonocardia bannensis</name>
    <dbReference type="NCBI Taxonomy" id="630973"/>
    <lineage>
        <taxon>Bacteria</taxon>
        <taxon>Bacillati</taxon>
        <taxon>Actinomycetota</taxon>
        <taxon>Actinomycetes</taxon>
        <taxon>Pseudonocardiales</taxon>
        <taxon>Pseudonocardiaceae</taxon>
        <taxon>Pseudonocardia</taxon>
    </lineage>
</organism>
<name>A0A848DR19_9PSEU</name>
<dbReference type="Proteomes" id="UP000586918">
    <property type="component" value="Unassembled WGS sequence"/>
</dbReference>
<dbReference type="AlphaFoldDB" id="A0A848DR19"/>
<comment type="caution">
    <text evidence="1">The sequence shown here is derived from an EMBL/GenBank/DDBJ whole genome shotgun (WGS) entry which is preliminary data.</text>
</comment>
<keyword evidence="2" id="KW-1185">Reference proteome</keyword>
<accession>A0A848DR19</accession>
<evidence type="ECO:0000313" key="1">
    <source>
        <dbReference type="EMBL" id="NMH95277.1"/>
    </source>
</evidence>
<sequence length="196" mass="21399">MQDDGLDEKMPQDLADALTAWSLAANCVLYERDPGPALLNVGSADEPRYLPRTQAWRDSYARFLLERLDADHARTAAAHHAAKERLAHTQTVGFLRSIYRANREDGLLAALRAVSPASMRGIRLSHQIAVELCARAGQIITEAGADSDDVSRRRLLAATRHGNTLTALGAVPGVAEDSTDRLVEELDGLDDDPRHL</sequence>